<gene>
    <name evidence="4" type="ORF">VNI00_015340</name>
</gene>
<evidence type="ECO:0000256" key="3">
    <source>
        <dbReference type="SAM" id="MobiDB-lite"/>
    </source>
</evidence>
<proteinExistence type="inferred from homology"/>
<dbReference type="InterPro" id="IPR008555">
    <property type="entry name" value="SIKE"/>
</dbReference>
<feature type="region of interest" description="Disordered" evidence="3">
    <location>
        <begin position="262"/>
        <end position="407"/>
    </location>
</feature>
<comment type="caution">
    <text evidence="4">The sequence shown here is derived from an EMBL/GenBank/DDBJ whole genome shotgun (WGS) entry which is preliminary data.</text>
</comment>
<name>A0AAW0BPJ5_9AGAR</name>
<evidence type="ECO:0000256" key="1">
    <source>
        <dbReference type="ARBA" id="ARBA00005537"/>
    </source>
</evidence>
<dbReference type="Proteomes" id="UP001383192">
    <property type="component" value="Unassembled WGS sequence"/>
</dbReference>
<dbReference type="AlphaFoldDB" id="A0AAW0BPJ5"/>
<keyword evidence="5" id="KW-1185">Reference proteome</keyword>
<reference evidence="4 5" key="1">
    <citation type="submission" date="2024-01" db="EMBL/GenBank/DDBJ databases">
        <title>A draft genome for a cacao thread blight-causing isolate of Paramarasmius palmivorus.</title>
        <authorList>
            <person name="Baruah I.K."/>
            <person name="Bukari Y."/>
            <person name="Amoako-Attah I."/>
            <person name="Meinhardt L.W."/>
            <person name="Bailey B.A."/>
            <person name="Cohen S.P."/>
        </authorList>
    </citation>
    <scope>NUCLEOTIDE SEQUENCE [LARGE SCALE GENOMIC DNA]</scope>
    <source>
        <strain evidence="4 5">GH-12</strain>
    </source>
</reference>
<dbReference type="PANTHER" id="PTHR39472:SF1">
    <property type="entry name" value="EXPRESSED PROTEIN"/>
    <property type="match status" value="1"/>
</dbReference>
<feature type="compositionally biased region" description="Low complexity" evidence="3">
    <location>
        <begin position="359"/>
        <end position="393"/>
    </location>
</feature>
<organism evidence="4 5">
    <name type="scientific">Paramarasmius palmivorus</name>
    <dbReference type="NCBI Taxonomy" id="297713"/>
    <lineage>
        <taxon>Eukaryota</taxon>
        <taxon>Fungi</taxon>
        <taxon>Dikarya</taxon>
        <taxon>Basidiomycota</taxon>
        <taxon>Agaricomycotina</taxon>
        <taxon>Agaricomycetes</taxon>
        <taxon>Agaricomycetidae</taxon>
        <taxon>Agaricales</taxon>
        <taxon>Marasmiineae</taxon>
        <taxon>Marasmiaceae</taxon>
        <taxon>Paramarasmius</taxon>
    </lineage>
</organism>
<evidence type="ECO:0000256" key="2">
    <source>
        <dbReference type="ARBA" id="ARBA00023054"/>
    </source>
</evidence>
<keyword evidence="2" id="KW-0175">Coiled coil</keyword>
<dbReference type="EMBL" id="JAYKXP010000098">
    <property type="protein sequence ID" value="KAK7027251.1"/>
    <property type="molecule type" value="Genomic_DNA"/>
</dbReference>
<evidence type="ECO:0000313" key="5">
    <source>
        <dbReference type="Proteomes" id="UP001383192"/>
    </source>
</evidence>
<accession>A0AAW0BPJ5</accession>
<evidence type="ECO:0000313" key="4">
    <source>
        <dbReference type="EMBL" id="KAK7027251.1"/>
    </source>
</evidence>
<comment type="similarity">
    <text evidence="1">Belongs to the SIKE family.</text>
</comment>
<dbReference type="Pfam" id="PF05769">
    <property type="entry name" value="SIKE"/>
    <property type="match status" value="1"/>
</dbReference>
<sequence>MDGELIRLWQLINDLSDQLSLNYKITKALQTQATNIKQVEAAQLNSGFSLRRLNTDITKETFDSEVERTNAQILIENQGLLYENKQLSMLLKEYESTLETIMIKFRNHALAAQQHEQTLTRHYELLLVARETQDPSQDRAMANMSESLQRLLRRLRGLLLSMSGEEHDVDAEDDSHVNPAEVLDLLERFTSGSRSGDGYPELGGSPADWATERECEITRLEKENNELRRMLGIDKESISAAGIDMEAEIRRMECDRHPILSLRRHGSGHSHSGSGDQWERNLGGGGNSGGIGSYWDNLANKGPQQQQQPSYSSVLTGGMQQSPNVVGGAPLQRAIDLPGMRMGAGPQGRRLGTSSPQRGSWAAGPPGRGAGTPASSGLSLWSNQQPSSSTSISDKPWPMQGGLDLNR</sequence>
<feature type="compositionally biased region" description="Polar residues" evidence="3">
    <location>
        <begin position="310"/>
        <end position="324"/>
    </location>
</feature>
<feature type="compositionally biased region" description="Gly residues" evidence="3">
    <location>
        <begin position="282"/>
        <end position="292"/>
    </location>
</feature>
<dbReference type="PANTHER" id="PTHR39472">
    <property type="entry name" value="EXPRESSED PROTEIN"/>
    <property type="match status" value="1"/>
</dbReference>
<protein>
    <submittedName>
        <fullName evidence="4">Uncharacterized protein</fullName>
    </submittedName>
</protein>